<dbReference type="InterPro" id="IPR000620">
    <property type="entry name" value="EamA_dom"/>
</dbReference>
<organism evidence="3">
    <name type="scientific">freshwater metagenome</name>
    <dbReference type="NCBI Taxonomy" id="449393"/>
    <lineage>
        <taxon>unclassified sequences</taxon>
        <taxon>metagenomes</taxon>
        <taxon>ecological metagenomes</taxon>
    </lineage>
</organism>
<feature type="transmembrane region" description="Helical" evidence="1">
    <location>
        <begin position="115"/>
        <end position="133"/>
    </location>
</feature>
<feature type="transmembrane region" description="Helical" evidence="1">
    <location>
        <begin position="169"/>
        <end position="191"/>
    </location>
</feature>
<feature type="transmembrane region" description="Helical" evidence="1">
    <location>
        <begin position="258"/>
        <end position="276"/>
    </location>
</feature>
<feature type="transmembrane region" description="Helical" evidence="1">
    <location>
        <begin position="30"/>
        <end position="54"/>
    </location>
</feature>
<keyword evidence="1" id="KW-0472">Membrane</keyword>
<evidence type="ECO:0000259" key="2">
    <source>
        <dbReference type="Pfam" id="PF00892"/>
    </source>
</evidence>
<dbReference type="GO" id="GO:0016020">
    <property type="term" value="C:membrane"/>
    <property type="evidence" value="ECO:0007669"/>
    <property type="project" value="InterPro"/>
</dbReference>
<reference evidence="3" key="1">
    <citation type="submission" date="2020-05" db="EMBL/GenBank/DDBJ databases">
        <authorList>
            <person name="Chiriac C."/>
            <person name="Salcher M."/>
            <person name="Ghai R."/>
            <person name="Kavagutti S V."/>
        </authorList>
    </citation>
    <scope>NUCLEOTIDE SEQUENCE</scope>
</reference>
<gene>
    <name evidence="3" type="ORF">UFOPK2786_01125</name>
</gene>
<dbReference type="PANTHER" id="PTHR22911">
    <property type="entry name" value="ACYL-MALONYL CONDENSING ENZYME-RELATED"/>
    <property type="match status" value="1"/>
</dbReference>
<feature type="transmembrane region" description="Helical" evidence="1">
    <location>
        <begin position="90"/>
        <end position="109"/>
    </location>
</feature>
<evidence type="ECO:0000313" key="3">
    <source>
        <dbReference type="EMBL" id="CAB4747743.1"/>
    </source>
</evidence>
<protein>
    <submittedName>
        <fullName evidence="3">Unannotated protein</fullName>
    </submittedName>
</protein>
<dbReference type="InterPro" id="IPR037185">
    <property type="entry name" value="EmrE-like"/>
</dbReference>
<keyword evidence="1" id="KW-1133">Transmembrane helix</keyword>
<feature type="transmembrane region" description="Helical" evidence="1">
    <location>
        <begin position="145"/>
        <end position="163"/>
    </location>
</feature>
<dbReference type="Pfam" id="PF00892">
    <property type="entry name" value="EamA"/>
    <property type="match status" value="2"/>
</dbReference>
<sequence>MGAVLALMSSIMWGTSDFMGGKMSRRRPALAVYLGAQAFGFLGLITAAVVTGALSTSPGYWPWAIAGSIAGVVGMYSFYQALALGPMGIVSPLVALAVVIPVGFALLLLGEKPTSLQAIGIVAAITGVLLASGPELTGAESLKPLIYSAVALVFFGVMFITIAEGSKTSALMTMTGMRATSLVFIVIALLMFRTAGGITVRDLPALAVIGLVDAAANVTYGVATTMGLLSTAAVLGSLYPVATAILAAVILKERLRPVQYAGVAVTMLGVVLVSTGG</sequence>
<feature type="domain" description="EamA" evidence="2">
    <location>
        <begin position="145"/>
        <end position="275"/>
    </location>
</feature>
<evidence type="ECO:0000256" key="1">
    <source>
        <dbReference type="SAM" id="Phobius"/>
    </source>
</evidence>
<feature type="transmembrane region" description="Helical" evidence="1">
    <location>
        <begin position="203"/>
        <end position="223"/>
    </location>
</feature>
<feature type="domain" description="EamA" evidence="2">
    <location>
        <begin position="2"/>
        <end position="132"/>
    </location>
</feature>
<feature type="transmembrane region" description="Helical" evidence="1">
    <location>
        <begin position="60"/>
        <end position="78"/>
    </location>
</feature>
<dbReference type="EMBL" id="CAEZYW010000174">
    <property type="protein sequence ID" value="CAB4747743.1"/>
    <property type="molecule type" value="Genomic_DNA"/>
</dbReference>
<keyword evidence="1" id="KW-0812">Transmembrane</keyword>
<accession>A0A6J6TM32</accession>
<dbReference type="AlphaFoldDB" id="A0A6J6TM32"/>
<dbReference type="Gene3D" id="1.10.3730.20">
    <property type="match status" value="2"/>
</dbReference>
<dbReference type="SUPFAM" id="SSF103481">
    <property type="entry name" value="Multidrug resistance efflux transporter EmrE"/>
    <property type="match status" value="2"/>
</dbReference>
<feature type="transmembrane region" description="Helical" evidence="1">
    <location>
        <begin position="229"/>
        <end position="251"/>
    </location>
</feature>
<proteinExistence type="predicted"/>
<name>A0A6J6TM32_9ZZZZ</name>